<dbReference type="AlphaFoldDB" id="Q0GPP9"/>
<dbReference type="EMBL" id="CP000553">
    <property type="protein sequence ID" value="ABM75708.1"/>
    <property type="molecule type" value="Genomic_DNA"/>
</dbReference>
<keyword evidence="1" id="KW-0732">Signal</keyword>
<dbReference type="eggNOG" id="COG4222">
    <property type="taxonomic scope" value="Bacteria"/>
</dbReference>
<dbReference type="Pfam" id="PF13449">
    <property type="entry name" value="Phytase-like"/>
    <property type="match status" value="1"/>
</dbReference>
<proteinExistence type="predicted"/>
<reference evidence="4" key="2">
    <citation type="submission" date="2006-11" db="EMBL/GenBank/DDBJ databases">
        <authorList>
            <person name="Chisholm S."/>
            <person name="Huang K."/>
            <person name="Martiny A."/>
            <person name="Kettler G."/>
            <person name="Coleman M."/>
            <person name="Keller K."/>
            <person name="Arkin A."/>
            <person name="Coe A."/>
            <person name="Rodrigue S."/>
            <person name="Ferriera S."/>
            <person name="Johnson J."/>
            <person name="Kravitz S."/>
            <person name="Beeson K."/>
            <person name="Sutton G."/>
            <person name="Rogers Y.-H."/>
            <person name="Friedman R."/>
            <person name="Frazier M."/>
            <person name="Venter J.C."/>
        </authorList>
    </citation>
    <scope>NUCLEOTIDE SEQUENCE</scope>
    <source>
        <strain evidence="4">NATL1A</strain>
    </source>
</reference>
<sequence length="754" mass="81579">MKKRVVLACGSAVLALLASSSTSSIAGWRDASNKNFNRVSSFAINRNLPSGVKSTTKTSAETITATKDGKTLIYTDSDLGVVGIIDITDPSDPKGEGIIELDAEPTSVMERKGKIFVGINTSESYTNPSGSITSYDLKSGIKSKECNVGGQPDSVAIAPSGKFIAVAIENERDEEFNDGVIPQMPAGNVAFVKLKGGDLDCDSMFFADVSGLSEIAPSDPEPEFLTINKKGETVVSLQENNHLVVLNKKGEVISHFSAGLVSQMAGMDTKKDGAHKFKKKLKNVRREPDGLTWIDNDHFATANEGDYKLKKEGQAKRGGSRSWTIWNKDGSVVYEDGNRLERAIAQIGHFQDDRAGKKGVEPESVTYAKIKGTPYMFVGAERAGVVAVYDVSDLSQPTLLQLLPSGIAPEGFVAIPKRGLIASSNEKDYNKKEPGLASHVMTYELQKADAIYPHITNEGGYDFVSWGSISGMVDGGDGKIYAVNDSTFSSQPRIYVIDTNYSPAILDTAIDIKLKGKTAPFMDMEGITLDGKGGFYVSTEGFKEKGGPGIEQAPAAVYHISSDGEILEKIDVPYSLIQYQTKAGFEGIAKVGDTLYMAQQKPWADDPFNTTKIVTYNLENKEWGAVNYVFEKQGRKGGVGISELTHHDGYLYAIERDSNYGAKAKLKSIFRIKVSDINPDPISNDTSTPILYPLVKKEFVKDLRSDLTSTGGFILEKVEGLAIKKDGTAYISTDNDGTSKKSTGETLFLNIGKL</sequence>
<feature type="chain" id="PRO_5010680401" evidence="1">
    <location>
        <begin position="27"/>
        <end position="754"/>
    </location>
</feature>
<dbReference type="Proteomes" id="UP000002592">
    <property type="component" value="Chromosome"/>
</dbReference>
<dbReference type="PANTHER" id="PTHR46928:SF1">
    <property type="entry name" value="MESENCHYME-SPECIFIC CELL SURFACE GLYCOPROTEIN"/>
    <property type="match status" value="1"/>
</dbReference>
<evidence type="ECO:0000259" key="2">
    <source>
        <dbReference type="Pfam" id="PF13449"/>
    </source>
</evidence>
<organism evidence="3">
    <name type="scientific">Prochlorococcus marinus (strain NATL1A)</name>
    <dbReference type="NCBI Taxonomy" id="167555"/>
    <lineage>
        <taxon>Bacteria</taxon>
        <taxon>Bacillati</taxon>
        <taxon>Cyanobacteriota</taxon>
        <taxon>Cyanophyceae</taxon>
        <taxon>Synechococcales</taxon>
        <taxon>Prochlorococcaceae</taxon>
        <taxon>Prochlorococcus</taxon>
    </lineage>
</organism>
<accession>Q0GPP9</accession>
<keyword evidence="4" id="KW-0378">Hydrolase</keyword>
<reference evidence="3" key="1">
    <citation type="journal article" date="2006" name="Proc. Natl. Acad. Sci. U.S.A.">
        <title>Phosphate acquisition genes in Prochlorococcus ecotypes: evidence for genome-wide adaptation.</title>
        <authorList>
            <person name="Martiny A.C."/>
            <person name="Coleman M.L."/>
            <person name="Chisholm S.W."/>
        </authorList>
    </citation>
    <scope>NUCLEOTIDE SEQUENCE</scope>
    <source>
        <strain evidence="3">NATL1A</strain>
    </source>
</reference>
<evidence type="ECO:0000313" key="4">
    <source>
        <dbReference type="EMBL" id="ABM75708.1"/>
    </source>
</evidence>
<dbReference type="SUPFAM" id="SSF50969">
    <property type="entry name" value="YVTN repeat-like/Quinoprotein amine dehydrogenase"/>
    <property type="match status" value="1"/>
</dbReference>
<dbReference type="EC" id="3.1.3.1" evidence="4"/>
<dbReference type="Gene3D" id="2.130.10.10">
    <property type="entry name" value="YVTN repeat-like/Quinoprotein amine dehydrogenase"/>
    <property type="match status" value="1"/>
</dbReference>
<evidence type="ECO:0000313" key="3">
    <source>
        <dbReference type="EMBL" id="ABI23448.1"/>
    </source>
</evidence>
<protein>
    <submittedName>
        <fullName evidence="3">Alkaline phosphatase</fullName>
        <ecNumber evidence="4">3.1.3.1</ecNumber>
    </submittedName>
</protein>
<reference evidence="5" key="3">
    <citation type="journal article" date="2007" name="PLoS Genet.">
        <title>Patterns and implications of gene gain and loss in the evolution of Prochlorococcus.</title>
        <authorList>
            <person name="Kettler G.C."/>
            <person name="Martiny A.C."/>
            <person name="Huang K."/>
            <person name="Zucker J."/>
            <person name="Coleman M.L."/>
            <person name="Rodrigue S."/>
            <person name="Chen F."/>
            <person name="Lapidus A."/>
            <person name="Ferriera S."/>
            <person name="Johnson J."/>
            <person name="Steglich C."/>
            <person name="Church G.M."/>
            <person name="Richardson P."/>
            <person name="Chisholm S.W."/>
        </authorList>
    </citation>
    <scope>NUCLEOTIDE SEQUENCE [LARGE SCALE GENOMIC DNA]</scope>
    <source>
        <strain evidence="5">NATL1A</strain>
    </source>
</reference>
<name>Q0GPP9_PROM1</name>
<dbReference type="InterPro" id="IPR052956">
    <property type="entry name" value="Mesenchyme-surface_protein"/>
</dbReference>
<evidence type="ECO:0000313" key="5">
    <source>
        <dbReference type="Proteomes" id="UP000002592"/>
    </source>
</evidence>
<dbReference type="SUPFAM" id="SSF63829">
    <property type="entry name" value="Calcium-dependent phosphotriesterase"/>
    <property type="match status" value="1"/>
</dbReference>
<dbReference type="InterPro" id="IPR015943">
    <property type="entry name" value="WD40/YVTN_repeat-like_dom_sf"/>
</dbReference>
<dbReference type="PANTHER" id="PTHR46928">
    <property type="entry name" value="MESENCHYME-SPECIFIC CELL SURFACE GLYCOPROTEIN"/>
    <property type="match status" value="1"/>
</dbReference>
<feature type="signal peptide" evidence="1">
    <location>
        <begin position="1"/>
        <end position="26"/>
    </location>
</feature>
<gene>
    <name evidence="4" type="ordered locus">NATL1_11501</name>
</gene>
<dbReference type="GO" id="GO:0004035">
    <property type="term" value="F:alkaline phosphatase activity"/>
    <property type="evidence" value="ECO:0007669"/>
    <property type="project" value="UniProtKB-EC"/>
</dbReference>
<evidence type="ECO:0000256" key="1">
    <source>
        <dbReference type="SAM" id="SignalP"/>
    </source>
</evidence>
<dbReference type="HOGENOM" id="CLU_010077_0_0_3"/>
<dbReference type="KEGG" id="pme:NATL1_11501"/>
<feature type="domain" description="Phytase-like" evidence="2">
    <location>
        <begin position="466"/>
        <end position="736"/>
    </location>
</feature>
<dbReference type="RefSeq" id="WP_011823808.1">
    <property type="nucleotide sequence ID" value="NC_008819.1"/>
</dbReference>
<dbReference type="EMBL" id="DQ786960">
    <property type="protein sequence ID" value="ABI23448.1"/>
    <property type="molecule type" value="Genomic_DNA"/>
</dbReference>
<dbReference type="InterPro" id="IPR027372">
    <property type="entry name" value="Phytase-like_dom"/>
</dbReference>
<dbReference type="InterPro" id="IPR011044">
    <property type="entry name" value="Quino_amine_DH_bsu"/>
</dbReference>